<evidence type="ECO:0000313" key="2">
    <source>
        <dbReference type="Proteomes" id="UP000294726"/>
    </source>
</evidence>
<organism evidence="1 2">
    <name type="scientific">Oenococcus oeni</name>
    <name type="common">Leuconostoc oenos</name>
    <dbReference type="NCBI Taxonomy" id="1247"/>
    <lineage>
        <taxon>Bacteria</taxon>
        <taxon>Bacillati</taxon>
        <taxon>Bacillota</taxon>
        <taxon>Bacilli</taxon>
        <taxon>Lactobacillales</taxon>
        <taxon>Lactobacillaceae</taxon>
        <taxon>Oenococcus</taxon>
    </lineage>
</organism>
<dbReference type="EMBL" id="LR031358">
    <property type="protein sequence ID" value="VDB97162.1"/>
    <property type="molecule type" value="Genomic_DNA"/>
</dbReference>
<evidence type="ECO:0000313" key="1">
    <source>
        <dbReference type="EMBL" id="VDB97162.1"/>
    </source>
</evidence>
<gene>
    <name evidence="1" type="ORF">OENI_0167</name>
</gene>
<name>A0AAQ2URM7_OENOE</name>
<sequence length="117" mass="14058">MIIRTYVRIINLMITNEELVALKMRDLVNATRDTNRNSYYQMCYDDLLKFCGLDEKELLRVLNKFSKNGKLNFHGYIDEHGRSIHDRYIKNIFKVARPNNPEKTGPIWNQVFNNRRY</sequence>
<accession>A0AAQ2URM7</accession>
<proteinExistence type="predicted"/>
<reference evidence="1 2" key="1">
    <citation type="submission" date="2018-08" db="EMBL/GenBank/DDBJ databases">
        <authorList>
            <person name="Lorentzen P. G. S. M."/>
        </authorList>
    </citation>
    <scope>NUCLEOTIDE SEQUENCE [LARGE SCALE GENOMIC DNA]</scope>
    <source>
        <strain evidence="1 2">CRBO_1381</strain>
    </source>
</reference>
<dbReference type="AlphaFoldDB" id="A0AAQ2URM7"/>
<dbReference type="Proteomes" id="UP000294726">
    <property type="component" value="Chromosome"/>
</dbReference>
<protein>
    <submittedName>
        <fullName evidence="1">Uncharacterized protein</fullName>
    </submittedName>
</protein>